<dbReference type="KEGG" id="dti:Desti_1154"/>
<dbReference type="InterPro" id="IPR039901">
    <property type="entry name" value="Kdotransferase"/>
</dbReference>
<evidence type="ECO:0000313" key="11">
    <source>
        <dbReference type="EMBL" id="AFM23867.1"/>
    </source>
</evidence>
<reference evidence="12" key="1">
    <citation type="submission" date="2012-06" db="EMBL/GenBank/DDBJ databases">
        <title>Complete sequence of chromosome of Desulfomonile tiedjei DSM 6799.</title>
        <authorList>
            <person name="Lucas S."/>
            <person name="Copeland A."/>
            <person name="Lapidus A."/>
            <person name="Glavina del Rio T."/>
            <person name="Dalin E."/>
            <person name="Tice H."/>
            <person name="Bruce D."/>
            <person name="Goodwin L."/>
            <person name="Pitluck S."/>
            <person name="Peters L."/>
            <person name="Ovchinnikova G."/>
            <person name="Zeytun A."/>
            <person name="Lu M."/>
            <person name="Kyrpides N."/>
            <person name="Mavromatis K."/>
            <person name="Ivanova N."/>
            <person name="Brettin T."/>
            <person name="Detter J.C."/>
            <person name="Han C."/>
            <person name="Larimer F."/>
            <person name="Land M."/>
            <person name="Hauser L."/>
            <person name="Markowitz V."/>
            <person name="Cheng J.-F."/>
            <person name="Hugenholtz P."/>
            <person name="Woyke T."/>
            <person name="Wu D."/>
            <person name="Spring S."/>
            <person name="Schroeder M."/>
            <person name="Brambilla E."/>
            <person name="Klenk H.-P."/>
            <person name="Eisen J.A."/>
        </authorList>
    </citation>
    <scope>NUCLEOTIDE SEQUENCE [LARGE SCALE GENOMIC DNA]</scope>
    <source>
        <strain evidence="12">ATCC 49306 / DSM 6799 / DCB-1</strain>
    </source>
</reference>
<dbReference type="PANTHER" id="PTHR42755:SF1">
    <property type="entry name" value="3-DEOXY-D-MANNO-OCTULOSONIC ACID TRANSFERASE, MITOCHONDRIAL-RELATED"/>
    <property type="match status" value="1"/>
</dbReference>
<keyword evidence="12" id="KW-1185">Reference proteome</keyword>
<dbReference type="InterPro" id="IPR007507">
    <property type="entry name" value="Glycos_transf_N"/>
</dbReference>
<evidence type="ECO:0000256" key="5">
    <source>
        <dbReference type="ARBA" id="ARBA00031445"/>
    </source>
</evidence>
<evidence type="ECO:0000256" key="2">
    <source>
        <dbReference type="ARBA" id="ARBA00012621"/>
    </source>
</evidence>
<dbReference type="Proteomes" id="UP000006055">
    <property type="component" value="Chromosome"/>
</dbReference>
<feature type="site" description="Transition state stabilizer" evidence="8">
    <location>
        <position position="136"/>
    </location>
</feature>
<comment type="catalytic activity">
    <reaction evidence="6 9">
        <text>lipid IVA (E. coli) + CMP-3-deoxy-beta-D-manno-octulosonate = alpha-Kdo-(2-&gt;6)-lipid IVA (E. coli) + CMP + H(+)</text>
        <dbReference type="Rhea" id="RHEA:28066"/>
        <dbReference type="ChEBI" id="CHEBI:15378"/>
        <dbReference type="ChEBI" id="CHEBI:58603"/>
        <dbReference type="ChEBI" id="CHEBI:60364"/>
        <dbReference type="ChEBI" id="CHEBI:60377"/>
        <dbReference type="ChEBI" id="CHEBI:85987"/>
        <dbReference type="EC" id="2.4.99.12"/>
    </reaction>
</comment>
<dbReference type="eggNOG" id="COG1519">
    <property type="taxonomic scope" value="Bacteria"/>
</dbReference>
<dbReference type="AlphaFoldDB" id="I4C2S6"/>
<dbReference type="GO" id="GO:0043842">
    <property type="term" value="F:Kdo transferase activity"/>
    <property type="evidence" value="ECO:0007669"/>
    <property type="project" value="UniProtKB-EC"/>
</dbReference>
<dbReference type="Gene3D" id="3.40.50.2000">
    <property type="entry name" value="Glycogen Phosphorylase B"/>
    <property type="match status" value="1"/>
</dbReference>
<comment type="pathway">
    <text evidence="1 9">Bacterial outer membrane biogenesis; LPS core biosynthesis.</text>
</comment>
<accession>I4C2S6</accession>
<dbReference type="GO" id="GO:0009245">
    <property type="term" value="P:lipid A biosynthetic process"/>
    <property type="evidence" value="ECO:0007669"/>
    <property type="project" value="TreeGrafter"/>
</dbReference>
<dbReference type="GO" id="GO:0005886">
    <property type="term" value="C:plasma membrane"/>
    <property type="evidence" value="ECO:0007669"/>
    <property type="project" value="UniProtKB-SubCell"/>
</dbReference>
<comment type="similarity">
    <text evidence="9">Belongs to the glycosyltransferase group 1 family.</text>
</comment>
<feature type="active site" description="Proton acceptor" evidence="7">
    <location>
        <position position="66"/>
    </location>
</feature>
<evidence type="ECO:0000256" key="4">
    <source>
        <dbReference type="ARBA" id="ARBA00022679"/>
    </source>
</evidence>
<evidence type="ECO:0000256" key="1">
    <source>
        <dbReference type="ARBA" id="ARBA00004713"/>
    </source>
</evidence>
<evidence type="ECO:0000259" key="10">
    <source>
        <dbReference type="Pfam" id="PF04413"/>
    </source>
</evidence>
<dbReference type="Gene3D" id="3.40.50.11720">
    <property type="entry name" value="3-Deoxy-D-manno-octulosonic-acid transferase, N-terminal domain"/>
    <property type="match status" value="1"/>
</dbReference>
<evidence type="ECO:0000256" key="3">
    <source>
        <dbReference type="ARBA" id="ARBA00019077"/>
    </source>
</evidence>
<keyword evidence="9" id="KW-0448">Lipopolysaccharide biosynthesis</keyword>
<name>I4C2S6_DESTA</name>
<dbReference type="RefSeq" id="WP_014809020.1">
    <property type="nucleotide sequence ID" value="NC_018025.1"/>
</dbReference>
<feature type="domain" description="3-deoxy-D-manno-octulosonic-acid transferase N-terminal" evidence="10">
    <location>
        <begin position="52"/>
        <end position="217"/>
    </location>
</feature>
<evidence type="ECO:0000256" key="9">
    <source>
        <dbReference type="RuleBase" id="RU365103"/>
    </source>
</evidence>
<evidence type="ECO:0000256" key="7">
    <source>
        <dbReference type="PIRSR" id="PIRSR639901-1"/>
    </source>
</evidence>
<keyword evidence="9" id="KW-0472">Membrane</keyword>
<dbReference type="HOGENOM" id="CLU_036146_2_0_7"/>
<comment type="function">
    <text evidence="9">Involved in lipopolysaccharide (LPS) biosynthesis. Catalyzes the transfer of 3-deoxy-D-manno-octulosonate (Kdo) residue(s) from CMP-Kdo to lipid IV(A), the tetraacyldisaccharide-1,4'-bisphosphate precursor of lipid A.</text>
</comment>
<gene>
    <name evidence="11" type="ordered locus">Desti_1154</name>
</gene>
<sequence length="439" mass="48740">MNLLAYNLFLHTVAAPFLAAYYAPQIMFKGKYRNSLSGKLGKIAADFPLRPLRRPRIWFHAVSVGEVTALNPLVQAVKELVPESSVIVSTGTETGQQKARESIKNADGFLYMPLDFPEFLNPVIKTIDPDLFVLMETELWPNLIHLLKHRGTMLAIANGRISDRSFPRYRKLRRFFSSTLEKLDLLLMSTDTDAARIRDMGAPETAIHVTGNTKFDAALTALPSIPDPQLCAALELTGEEPVLVAGSIHPGEFEILLDAYDSLTARFPELILILVPRHIERTPQILALINEKKLDAPLLKTAADRGEKRNGRSIIVVDKIGELFQIFSLASVVFIGGSLVKRGGQNILEPAAWGKVVLFGPSMEDFREARDALVSAGAGIQVRDTSDLVRWVAAMLSDRSDAEERGMRGKQEIMKHIGSSRRNAQILVNSLKARRIDRQ</sequence>
<dbReference type="GO" id="GO:0009244">
    <property type="term" value="P:lipopolysaccharide core region biosynthetic process"/>
    <property type="evidence" value="ECO:0007669"/>
    <property type="project" value="UniProtKB-UniRule"/>
</dbReference>
<dbReference type="OrthoDB" id="9789797at2"/>
<dbReference type="STRING" id="706587.Desti_1154"/>
<dbReference type="EMBL" id="CP003360">
    <property type="protein sequence ID" value="AFM23867.1"/>
    <property type="molecule type" value="Genomic_DNA"/>
</dbReference>
<dbReference type="Pfam" id="PF04413">
    <property type="entry name" value="Glycos_transf_N"/>
    <property type="match status" value="1"/>
</dbReference>
<dbReference type="PANTHER" id="PTHR42755">
    <property type="entry name" value="3-DEOXY-MANNO-OCTULOSONATE CYTIDYLYLTRANSFERASE"/>
    <property type="match status" value="1"/>
</dbReference>
<dbReference type="SUPFAM" id="SSF53756">
    <property type="entry name" value="UDP-Glycosyltransferase/glycogen phosphorylase"/>
    <property type="match status" value="1"/>
</dbReference>
<proteinExistence type="inferred from homology"/>
<dbReference type="UniPathway" id="UPA00958"/>
<evidence type="ECO:0000313" key="12">
    <source>
        <dbReference type="Proteomes" id="UP000006055"/>
    </source>
</evidence>
<evidence type="ECO:0000256" key="6">
    <source>
        <dbReference type="ARBA" id="ARBA00049183"/>
    </source>
</evidence>
<dbReference type="InterPro" id="IPR038107">
    <property type="entry name" value="Glycos_transf_N_sf"/>
</dbReference>
<comment type="subcellular location">
    <subcellularLocation>
        <location evidence="9">Cell membrane</location>
    </subcellularLocation>
</comment>
<evidence type="ECO:0000256" key="8">
    <source>
        <dbReference type="PIRSR" id="PIRSR639901-2"/>
    </source>
</evidence>
<keyword evidence="9" id="KW-1003">Cell membrane</keyword>
<dbReference type="EC" id="2.4.99.12" evidence="2 9"/>
<keyword evidence="4 9" id="KW-0808">Transferase</keyword>
<feature type="site" description="Transition state stabilizer" evidence="8">
    <location>
        <position position="214"/>
    </location>
</feature>
<protein>
    <recommendedName>
        <fullName evidence="3 9">3-deoxy-D-manno-octulosonic acid transferase</fullName>
        <shortName evidence="9">Kdo transferase</shortName>
        <ecNumber evidence="2 9">2.4.99.12</ecNumber>
    </recommendedName>
    <alternativeName>
        <fullName evidence="5 9">Lipid IV(A) 3-deoxy-D-manno-octulosonic acid transferase</fullName>
    </alternativeName>
</protein>
<organism evidence="11 12">
    <name type="scientific">Desulfomonile tiedjei (strain ATCC 49306 / DSM 6799 / DCB-1)</name>
    <dbReference type="NCBI Taxonomy" id="706587"/>
    <lineage>
        <taxon>Bacteria</taxon>
        <taxon>Pseudomonadati</taxon>
        <taxon>Thermodesulfobacteriota</taxon>
        <taxon>Desulfomonilia</taxon>
        <taxon>Desulfomonilales</taxon>
        <taxon>Desulfomonilaceae</taxon>
        <taxon>Desulfomonile</taxon>
    </lineage>
</organism>